<comment type="similarity">
    <text evidence="2">Belongs to the MIP/aquaporin (TC 1.A.8) family.</text>
</comment>
<feature type="chain" id="PRO_5013268209" evidence="7">
    <location>
        <begin position="22"/>
        <end position="581"/>
    </location>
</feature>
<dbReference type="Pfam" id="PF00230">
    <property type="entry name" value="MIP"/>
    <property type="match status" value="1"/>
</dbReference>
<keyword evidence="7" id="KW-0732">Signal</keyword>
<dbReference type="InterPro" id="IPR034294">
    <property type="entry name" value="Aquaporin_transptr"/>
</dbReference>
<comment type="subcellular location">
    <subcellularLocation>
        <location evidence="1">Membrane</location>
        <topology evidence="1">Multi-pass membrane protein</topology>
    </subcellularLocation>
</comment>
<evidence type="ECO:0000256" key="3">
    <source>
        <dbReference type="ARBA" id="ARBA00022692"/>
    </source>
</evidence>
<dbReference type="InterPro" id="IPR000425">
    <property type="entry name" value="MIP"/>
</dbReference>
<dbReference type="Gene3D" id="1.10.530.10">
    <property type="match status" value="1"/>
</dbReference>
<feature type="transmembrane region" description="Helical" evidence="6">
    <location>
        <begin position="463"/>
        <end position="481"/>
    </location>
</feature>
<dbReference type="InterPro" id="IPR023271">
    <property type="entry name" value="Aquaporin-like"/>
</dbReference>
<dbReference type="EMBL" id="KV878245">
    <property type="protein sequence ID" value="OJZ83638.1"/>
    <property type="molecule type" value="Genomic_DNA"/>
</dbReference>
<dbReference type="OrthoDB" id="1193027at2759"/>
<keyword evidence="3 6" id="KW-0812">Transmembrane</keyword>
<evidence type="ECO:0000256" key="4">
    <source>
        <dbReference type="ARBA" id="ARBA00022989"/>
    </source>
</evidence>
<dbReference type="PANTHER" id="PTHR19139">
    <property type="entry name" value="AQUAPORIN TRANSPORTER"/>
    <property type="match status" value="1"/>
</dbReference>
<gene>
    <name evidence="8" type="ORF">ASPFODRAFT_140250</name>
</gene>
<feature type="transmembrane region" description="Helical" evidence="6">
    <location>
        <begin position="374"/>
        <end position="396"/>
    </location>
</feature>
<dbReference type="PRINTS" id="PR00783">
    <property type="entry name" value="MINTRINSICP"/>
</dbReference>
<feature type="transmembrane region" description="Helical" evidence="6">
    <location>
        <begin position="416"/>
        <end position="437"/>
    </location>
</feature>
<dbReference type="SUPFAM" id="SSF53955">
    <property type="entry name" value="Lysozyme-like"/>
    <property type="match status" value="1"/>
</dbReference>
<feature type="signal peptide" evidence="7">
    <location>
        <begin position="1"/>
        <end position="21"/>
    </location>
</feature>
<dbReference type="SUPFAM" id="SSF81338">
    <property type="entry name" value="Aquaporin-like"/>
    <property type="match status" value="1"/>
</dbReference>
<evidence type="ECO:0000313" key="8">
    <source>
        <dbReference type="EMBL" id="OJZ83638.1"/>
    </source>
</evidence>
<organism evidence="8 9">
    <name type="scientific">Aspergillus luchuensis (strain CBS 106.47)</name>
    <dbReference type="NCBI Taxonomy" id="1137211"/>
    <lineage>
        <taxon>Eukaryota</taxon>
        <taxon>Fungi</taxon>
        <taxon>Dikarya</taxon>
        <taxon>Ascomycota</taxon>
        <taxon>Pezizomycotina</taxon>
        <taxon>Eurotiomycetes</taxon>
        <taxon>Eurotiomycetidae</taxon>
        <taxon>Eurotiales</taxon>
        <taxon>Aspergillaceae</taxon>
        <taxon>Aspergillus</taxon>
        <taxon>Aspergillus subgen. Circumdati</taxon>
    </lineage>
</organism>
<dbReference type="GO" id="GO:0005886">
    <property type="term" value="C:plasma membrane"/>
    <property type="evidence" value="ECO:0007669"/>
    <property type="project" value="TreeGrafter"/>
</dbReference>
<proteinExistence type="inferred from homology"/>
<dbReference type="GO" id="GO:0015250">
    <property type="term" value="F:water channel activity"/>
    <property type="evidence" value="ECO:0007669"/>
    <property type="project" value="TreeGrafter"/>
</dbReference>
<dbReference type="InterPro" id="IPR023346">
    <property type="entry name" value="Lysozyme-like_dom_sf"/>
</dbReference>
<keyword evidence="5 6" id="KW-0472">Membrane</keyword>
<reference evidence="9" key="1">
    <citation type="journal article" date="2017" name="Genome Biol.">
        <title>Comparative genomics reveals high biological diversity and specific adaptations in the industrially and medically important fungal genus Aspergillus.</title>
        <authorList>
            <person name="de Vries R.P."/>
            <person name="Riley R."/>
            <person name="Wiebenga A."/>
            <person name="Aguilar-Osorio G."/>
            <person name="Amillis S."/>
            <person name="Uchima C.A."/>
            <person name="Anderluh G."/>
            <person name="Asadollahi M."/>
            <person name="Askin M."/>
            <person name="Barry K."/>
            <person name="Battaglia E."/>
            <person name="Bayram O."/>
            <person name="Benocci T."/>
            <person name="Braus-Stromeyer S.A."/>
            <person name="Caldana C."/>
            <person name="Canovas D."/>
            <person name="Cerqueira G.C."/>
            <person name="Chen F."/>
            <person name="Chen W."/>
            <person name="Choi C."/>
            <person name="Clum A."/>
            <person name="Dos Santos R.A."/>
            <person name="Damasio A.R."/>
            <person name="Diallinas G."/>
            <person name="Emri T."/>
            <person name="Fekete E."/>
            <person name="Flipphi M."/>
            <person name="Freyberg S."/>
            <person name="Gallo A."/>
            <person name="Gournas C."/>
            <person name="Habgood R."/>
            <person name="Hainaut M."/>
            <person name="Harispe M.L."/>
            <person name="Henrissat B."/>
            <person name="Hilden K.S."/>
            <person name="Hope R."/>
            <person name="Hossain A."/>
            <person name="Karabika E."/>
            <person name="Karaffa L."/>
            <person name="Karanyi Z."/>
            <person name="Krasevec N."/>
            <person name="Kuo A."/>
            <person name="Kusch H."/>
            <person name="LaButti K."/>
            <person name="Lagendijk E.L."/>
            <person name="Lapidus A."/>
            <person name="Levasseur A."/>
            <person name="Lindquist E."/>
            <person name="Lipzen A."/>
            <person name="Logrieco A.F."/>
            <person name="MacCabe A."/>
            <person name="Maekelae M.R."/>
            <person name="Malavazi I."/>
            <person name="Melin P."/>
            <person name="Meyer V."/>
            <person name="Mielnichuk N."/>
            <person name="Miskei M."/>
            <person name="Molnar A.P."/>
            <person name="Mule G."/>
            <person name="Ngan C.Y."/>
            <person name="Orejas M."/>
            <person name="Orosz E."/>
            <person name="Ouedraogo J.P."/>
            <person name="Overkamp K.M."/>
            <person name="Park H.-S."/>
            <person name="Perrone G."/>
            <person name="Piumi F."/>
            <person name="Punt P.J."/>
            <person name="Ram A.F."/>
            <person name="Ramon A."/>
            <person name="Rauscher S."/>
            <person name="Record E."/>
            <person name="Riano-Pachon D.M."/>
            <person name="Robert V."/>
            <person name="Roehrig J."/>
            <person name="Ruller R."/>
            <person name="Salamov A."/>
            <person name="Salih N.S."/>
            <person name="Samson R.A."/>
            <person name="Sandor E."/>
            <person name="Sanguinetti M."/>
            <person name="Schuetze T."/>
            <person name="Sepcic K."/>
            <person name="Shelest E."/>
            <person name="Sherlock G."/>
            <person name="Sophianopoulou V."/>
            <person name="Squina F.M."/>
            <person name="Sun H."/>
            <person name="Susca A."/>
            <person name="Todd R.B."/>
            <person name="Tsang A."/>
            <person name="Unkles S.E."/>
            <person name="van de Wiele N."/>
            <person name="van Rossen-Uffink D."/>
            <person name="Oliveira J.V."/>
            <person name="Vesth T.C."/>
            <person name="Visser J."/>
            <person name="Yu J.-H."/>
            <person name="Zhou M."/>
            <person name="Andersen M.R."/>
            <person name="Archer D.B."/>
            <person name="Baker S.E."/>
            <person name="Benoit I."/>
            <person name="Brakhage A.A."/>
            <person name="Braus G.H."/>
            <person name="Fischer R."/>
            <person name="Frisvad J.C."/>
            <person name="Goldman G.H."/>
            <person name="Houbraken J."/>
            <person name="Oakley B."/>
            <person name="Pocsi I."/>
            <person name="Scazzocchio C."/>
            <person name="Seiboth B."/>
            <person name="vanKuyk P.A."/>
            <person name="Wortman J."/>
            <person name="Dyer P.S."/>
            <person name="Grigoriev I.V."/>
        </authorList>
    </citation>
    <scope>NUCLEOTIDE SEQUENCE [LARGE SCALE GENOMIC DNA]</scope>
    <source>
        <strain evidence="9">CBS 106.47</strain>
    </source>
</reference>
<evidence type="ECO:0000256" key="6">
    <source>
        <dbReference type="SAM" id="Phobius"/>
    </source>
</evidence>
<dbReference type="Proteomes" id="UP000184063">
    <property type="component" value="Unassembled WGS sequence"/>
</dbReference>
<evidence type="ECO:0000256" key="2">
    <source>
        <dbReference type="ARBA" id="ARBA00006175"/>
    </source>
</evidence>
<evidence type="ECO:0000256" key="1">
    <source>
        <dbReference type="ARBA" id="ARBA00004141"/>
    </source>
</evidence>
<dbReference type="PANTHER" id="PTHR19139:SF199">
    <property type="entry name" value="MIP17260P"/>
    <property type="match status" value="1"/>
</dbReference>
<protein>
    <submittedName>
        <fullName evidence="8">Uncharacterized protein</fullName>
    </submittedName>
</protein>
<dbReference type="VEuPathDB" id="FungiDB:ASPFODRAFT_140250"/>
<evidence type="ECO:0000256" key="7">
    <source>
        <dbReference type="SAM" id="SignalP"/>
    </source>
</evidence>
<sequence length="581" mass="62558">MRFTQFFNYLAVGSLAGIAAAAPLGTRTLEVEEGEQLASRSTNAVVSVSALAVTSVNDSVGKSSGSNSYTKYTGDGSTADGWPAKSDWLSFDAMWEANKDAVIAKSCSNNGWGKDNSATETANIKSAIEKVAKESKVDHRFILAVVLQESKGCVRVPTTANGVNNPGLMQSYQGTGTCYGKSTCSDSEIVQMIRDGAIGTSSSGGYGLASYLDLADRTGVAAYYRAARLYNSGVNSLKSTTNLDLASGATSCYASDIANRLTGWTTATSKCSSCDPLSSGRQSPAAEQTTTTSYFSYCRTWHFYHAHGCVFCSFDIMIPGMEKSGCREKPAHGIAPVARFPQSRGDGYQSTTQPGTDLSDWKCLADVTMWKCTLLECVASMMYTFMLTWVTIAPAYKDRDDTGNLSYYTMSYYDWVRYLPASIVNVCLFPLIIFTFARSTGGYINPTVTLAAYFLRRVSLSRAAMYIAGQVVGSALAVWAVQEAYGSTEFYMGCIISPGGVSIRDACVAEMIGSFTIVVAVMYIAAGRKTRGLFGDAMSPWMVGIAVEAGFWVPRLIWQGYPRASIPLWPALWDAMINGSC</sequence>
<name>A0A1M3TA55_ASPLC</name>
<dbReference type="AlphaFoldDB" id="A0A1M3TA55"/>
<keyword evidence="4 6" id="KW-1133">Transmembrane helix</keyword>
<feature type="transmembrane region" description="Helical" evidence="6">
    <location>
        <begin position="501"/>
        <end position="526"/>
    </location>
</feature>
<evidence type="ECO:0000313" key="9">
    <source>
        <dbReference type="Proteomes" id="UP000184063"/>
    </source>
</evidence>
<dbReference type="Gene3D" id="1.20.1080.10">
    <property type="entry name" value="Glycerol uptake facilitator protein"/>
    <property type="match status" value="1"/>
</dbReference>
<accession>A0A1M3TA55</accession>
<evidence type="ECO:0000256" key="5">
    <source>
        <dbReference type="ARBA" id="ARBA00023136"/>
    </source>
</evidence>